<feature type="transmembrane region" description="Helical" evidence="6">
    <location>
        <begin position="149"/>
        <end position="174"/>
    </location>
</feature>
<protein>
    <submittedName>
        <fullName evidence="7">O-antigen/teichoic acid export membrane protein</fullName>
    </submittedName>
</protein>
<gene>
    <name evidence="7" type="ORF">IQ35_03221</name>
</gene>
<dbReference type="Proteomes" id="UP000316624">
    <property type="component" value="Unassembled WGS sequence"/>
</dbReference>
<keyword evidence="5 6" id="KW-0472">Membrane</keyword>
<evidence type="ECO:0000256" key="3">
    <source>
        <dbReference type="ARBA" id="ARBA00022692"/>
    </source>
</evidence>
<evidence type="ECO:0000313" key="8">
    <source>
        <dbReference type="Proteomes" id="UP000316624"/>
    </source>
</evidence>
<evidence type="ECO:0000256" key="5">
    <source>
        <dbReference type="ARBA" id="ARBA00023136"/>
    </source>
</evidence>
<evidence type="ECO:0000256" key="1">
    <source>
        <dbReference type="ARBA" id="ARBA00004651"/>
    </source>
</evidence>
<feature type="transmembrane region" description="Helical" evidence="6">
    <location>
        <begin position="338"/>
        <end position="359"/>
    </location>
</feature>
<keyword evidence="8" id="KW-1185">Reference proteome</keyword>
<reference evidence="7 8" key="1">
    <citation type="journal article" date="2015" name="Stand. Genomic Sci.">
        <title>Genomic Encyclopedia of Bacterial and Archaeal Type Strains, Phase III: the genomes of soil and plant-associated and newly described type strains.</title>
        <authorList>
            <person name="Whitman W.B."/>
            <person name="Woyke T."/>
            <person name="Klenk H.P."/>
            <person name="Zhou Y."/>
            <person name="Lilburn T.G."/>
            <person name="Beck B.J."/>
            <person name="De Vos P."/>
            <person name="Vandamme P."/>
            <person name="Eisen J.A."/>
            <person name="Garrity G."/>
            <person name="Hugenholtz P."/>
            <person name="Kyrpides N.C."/>
        </authorList>
    </citation>
    <scope>NUCLEOTIDE SEQUENCE [LARGE SCALE GENOMIC DNA]</scope>
    <source>
        <strain evidence="7 8">CGMCC 1.7748</strain>
    </source>
</reference>
<feature type="transmembrane region" description="Helical" evidence="6">
    <location>
        <begin position="181"/>
        <end position="201"/>
    </location>
</feature>
<feature type="transmembrane region" description="Helical" evidence="6">
    <location>
        <begin position="40"/>
        <end position="59"/>
    </location>
</feature>
<accession>A0A562K7L4</accession>
<dbReference type="AlphaFoldDB" id="A0A562K7L4"/>
<name>A0A562K7L4_SPHWJ</name>
<evidence type="ECO:0000313" key="7">
    <source>
        <dbReference type="EMBL" id="TWH91407.1"/>
    </source>
</evidence>
<dbReference type="GO" id="GO:0005886">
    <property type="term" value="C:plasma membrane"/>
    <property type="evidence" value="ECO:0007669"/>
    <property type="project" value="UniProtKB-SubCell"/>
</dbReference>
<feature type="transmembrane region" description="Helical" evidence="6">
    <location>
        <begin position="118"/>
        <end position="143"/>
    </location>
</feature>
<dbReference type="RefSeq" id="WP_145074899.1">
    <property type="nucleotide sequence ID" value="NZ_JACIIY010000028.1"/>
</dbReference>
<keyword evidence="2" id="KW-1003">Cell membrane</keyword>
<evidence type="ECO:0000256" key="6">
    <source>
        <dbReference type="SAM" id="Phobius"/>
    </source>
</evidence>
<keyword evidence="4 6" id="KW-1133">Transmembrane helix</keyword>
<sequence>MMDDEAQAQSVTPAESRKRGRLQLWGDAALRRRFINIGHLLSGNGINGLIALVGVAMTARSLGPVEYGILALVISYIRVFDRLMRFESWQPLIKYAAQVAQDGGDQAEQLRALFAFGLWLDVGACLAAALLASLVAVLFAPLLGMNHTHILLVCINAVTLLFNISGTPTAVLRLAGRFRTIAYVQVTGSIVRVALCAAGLWFHGGLIFFICAWTISQIVSSLLFLFVSLVELRRQGIVSLHRVPVRGITRRFPGIMGFAWSSSLSTSIRTSSMSLDVLIVGALADHRSAGLYFVAKQVAKVVQQVCAQVQAVLYPDVARLWAQGALARFRGAVVQVQVILDIFAIAAIAVLAIGGRWLIGLAMGHAFADTYPLLLVQMVALAFTMHAAPLRSALLAMGEQRAVLHIVLWATLAFHIVALTFVPMIGAMGANVAHVVLAVGSAIAMERTLHRRFSHARAEERPAAPA</sequence>
<proteinExistence type="predicted"/>
<evidence type="ECO:0000256" key="2">
    <source>
        <dbReference type="ARBA" id="ARBA00022475"/>
    </source>
</evidence>
<feature type="transmembrane region" description="Helical" evidence="6">
    <location>
        <begin position="207"/>
        <end position="232"/>
    </location>
</feature>
<comment type="caution">
    <text evidence="7">The sequence shown here is derived from an EMBL/GenBank/DDBJ whole genome shotgun (WGS) entry which is preliminary data.</text>
</comment>
<feature type="transmembrane region" description="Helical" evidence="6">
    <location>
        <begin position="428"/>
        <end position="445"/>
    </location>
</feature>
<feature type="transmembrane region" description="Helical" evidence="6">
    <location>
        <begin position="402"/>
        <end position="422"/>
    </location>
</feature>
<feature type="transmembrane region" description="Helical" evidence="6">
    <location>
        <begin position="65"/>
        <end position="84"/>
    </location>
</feature>
<dbReference type="PANTHER" id="PTHR30250:SF31">
    <property type="entry name" value="INNER MEMBRANE PROTEIN YGHQ"/>
    <property type="match status" value="1"/>
</dbReference>
<dbReference type="EMBL" id="VLKK01000016">
    <property type="protein sequence ID" value="TWH91407.1"/>
    <property type="molecule type" value="Genomic_DNA"/>
</dbReference>
<organism evidence="7 8">
    <name type="scientific">Sphingobium wenxiniae (strain DSM 21828 / CGMCC 1.7748 / JZ-1)</name>
    <dbReference type="NCBI Taxonomy" id="595605"/>
    <lineage>
        <taxon>Bacteria</taxon>
        <taxon>Pseudomonadati</taxon>
        <taxon>Pseudomonadota</taxon>
        <taxon>Alphaproteobacteria</taxon>
        <taxon>Sphingomonadales</taxon>
        <taxon>Sphingomonadaceae</taxon>
        <taxon>Sphingobium</taxon>
    </lineage>
</organism>
<evidence type="ECO:0000256" key="4">
    <source>
        <dbReference type="ARBA" id="ARBA00022989"/>
    </source>
</evidence>
<dbReference type="InterPro" id="IPR050833">
    <property type="entry name" value="Poly_Biosynth_Transport"/>
</dbReference>
<feature type="transmembrane region" description="Helical" evidence="6">
    <location>
        <begin position="371"/>
        <end position="390"/>
    </location>
</feature>
<keyword evidence="3 6" id="KW-0812">Transmembrane</keyword>
<dbReference type="PANTHER" id="PTHR30250">
    <property type="entry name" value="PST FAMILY PREDICTED COLANIC ACID TRANSPORTER"/>
    <property type="match status" value="1"/>
</dbReference>
<comment type="subcellular location">
    <subcellularLocation>
        <location evidence="1">Cell membrane</location>
        <topology evidence="1">Multi-pass membrane protein</topology>
    </subcellularLocation>
</comment>
<dbReference type="Pfam" id="PF13440">
    <property type="entry name" value="Polysacc_synt_3"/>
    <property type="match status" value="1"/>
</dbReference>